<keyword evidence="9" id="KW-0235">DNA replication</keyword>
<evidence type="ECO:0000256" key="8">
    <source>
        <dbReference type="ARBA" id="ARBA00022695"/>
    </source>
</evidence>
<keyword evidence="6" id="KW-0515">Mutator protein</keyword>
<dbReference type="GO" id="GO:0006281">
    <property type="term" value="P:DNA repair"/>
    <property type="evidence" value="ECO:0007669"/>
    <property type="project" value="UniProtKB-KW"/>
</dbReference>
<dbReference type="Pfam" id="PF11799">
    <property type="entry name" value="IMS_C"/>
    <property type="match status" value="1"/>
</dbReference>
<organism evidence="23 24">
    <name type="scientific">Adiantum capillus-veneris</name>
    <name type="common">Maidenhair fern</name>
    <dbReference type="NCBI Taxonomy" id="13818"/>
    <lineage>
        <taxon>Eukaryota</taxon>
        <taxon>Viridiplantae</taxon>
        <taxon>Streptophyta</taxon>
        <taxon>Embryophyta</taxon>
        <taxon>Tracheophyta</taxon>
        <taxon>Polypodiopsida</taxon>
        <taxon>Polypodiidae</taxon>
        <taxon>Polypodiales</taxon>
        <taxon>Pteridineae</taxon>
        <taxon>Pteridaceae</taxon>
        <taxon>Vittarioideae</taxon>
        <taxon>Adiantum</taxon>
    </lineage>
</organism>
<evidence type="ECO:0000256" key="15">
    <source>
        <dbReference type="ARBA" id="ARBA00022932"/>
    </source>
</evidence>
<dbReference type="InterPro" id="IPR050116">
    <property type="entry name" value="DNA_polymerase-Y"/>
</dbReference>
<keyword evidence="16" id="KW-0238">DNA-binding</keyword>
<keyword evidence="13" id="KW-0862">Zinc</keyword>
<comment type="cofactor">
    <cofactor evidence="1">
        <name>Mg(2+)</name>
        <dbReference type="ChEBI" id="CHEBI:18420"/>
    </cofactor>
</comment>
<dbReference type="SUPFAM" id="SSF100879">
    <property type="entry name" value="Lesion bypass DNA polymerase (Y-family), little finger domain"/>
    <property type="match status" value="1"/>
</dbReference>
<dbReference type="FunFam" id="1.10.150.810:FF:000001">
    <property type="entry name" value="DNA polymerase kappa"/>
    <property type="match status" value="1"/>
</dbReference>
<dbReference type="SUPFAM" id="SSF56672">
    <property type="entry name" value="DNA/RNA polymerases"/>
    <property type="match status" value="1"/>
</dbReference>
<dbReference type="GO" id="GO:0008270">
    <property type="term" value="F:zinc ion binding"/>
    <property type="evidence" value="ECO:0007669"/>
    <property type="project" value="UniProtKB-KW"/>
</dbReference>
<dbReference type="AlphaFoldDB" id="A0A9D4ZP16"/>
<keyword evidence="11" id="KW-0227">DNA damage</keyword>
<evidence type="ECO:0000259" key="21">
    <source>
        <dbReference type="PROSITE" id="PS50173"/>
    </source>
</evidence>
<evidence type="ECO:0000259" key="22">
    <source>
        <dbReference type="PROSITE" id="PS51907"/>
    </source>
</evidence>
<dbReference type="CDD" id="cd03586">
    <property type="entry name" value="PolY_Pol_IV_kappa"/>
    <property type="match status" value="1"/>
</dbReference>
<dbReference type="InterPro" id="IPR041298">
    <property type="entry name" value="UBZ3"/>
</dbReference>
<protein>
    <recommendedName>
        <fullName evidence="5">DNA polymerase kappa</fullName>
        <ecNumber evidence="4">2.7.7.7</ecNumber>
    </recommendedName>
</protein>
<reference evidence="23" key="1">
    <citation type="submission" date="2021-01" db="EMBL/GenBank/DDBJ databases">
        <title>Adiantum capillus-veneris genome.</title>
        <authorList>
            <person name="Fang Y."/>
            <person name="Liao Q."/>
        </authorList>
    </citation>
    <scope>NUCLEOTIDE SEQUENCE</scope>
    <source>
        <strain evidence="23">H3</strain>
        <tissue evidence="23">Leaf</tissue>
    </source>
</reference>
<dbReference type="FunFam" id="3.30.1490.100:FF:000004">
    <property type="entry name" value="DNA polymerase IV"/>
    <property type="match status" value="1"/>
</dbReference>
<keyword evidence="10" id="KW-0479">Metal-binding</keyword>
<dbReference type="FunFam" id="1.10.150.810:FF:000003">
    <property type="entry name" value="DNA polymerase kappa subunit"/>
    <property type="match status" value="1"/>
</dbReference>
<dbReference type="PROSITE" id="PS50173">
    <property type="entry name" value="UMUC"/>
    <property type="match status" value="1"/>
</dbReference>
<dbReference type="GO" id="GO:0003684">
    <property type="term" value="F:damaged DNA binding"/>
    <property type="evidence" value="ECO:0007669"/>
    <property type="project" value="InterPro"/>
</dbReference>
<dbReference type="HAMAP" id="MF_01113">
    <property type="entry name" value="DNApol_IV"/>
    <property type="match status" value="1"/>
</dbReference>
<dbReference type="Pfam" id="PF00817">
    <property type="entry name" value="IMS"/>
    <property type="match status" value="1"/>
</dbReference>
<feature type="domain" description="UmuC" evidence="21">
    <location>
        <begin position="96"/>
        <end position="276"/>
    </location>
</feature>
<dbReference type="Gene3D" id="3.30.1490.100">
    <property type="entry name" value="DNA polymerase, Y-family, little finger domain"/>
    <property type="match status" value="1"/>
</dbReference>
<keyword evidence="18" id="KW-0539">Nucleus</keyword>
<name>A0A9D4ZP16_ADICA</name>
<dbReference type="PROSITE" id="PS51907">
    <property type="entry name" value="ZF_UBZ3"/>
    <property type="match status" value="1"/>
</dbReference>
<gene>
    <name evidence="23" type="ORF">GOP47_0003684</name>
</gene>
<evidence type="ECO:0000313" key="24">
    <source>
        <dbReference type="Proteomes" id="UP000886520"/>
    </source>
</evidence>
<evidence type="ECO:0000256" key="1">
    <source>
        <dbReference type="ARBA" id="ARBA00001946"/>
    </source>
</evidence>
<evidence type="ECO:0000256" key="4">
    <source>
        <dbReference type="ARBA" id="ARBA00012417"/>
    </source>
</evidence>
<evidence type="ECO:0000256" key="5">
    <source>
        <dbReference type="ARBA" id="ARBA00016178"/>
    </source>
</evidence>
<dbReference type="GO" id="GO:0006260">
    <property type="term" value="P:DNA replication"/>
    <property type="evidence" value="ECO:0007669"/>
    <property type="project" value="UniProtKB-KW"/>
</dbReference>
<sequence length="661" mass="74380">MASDRPWHSYHTVFTNAKAGMDGVDKEKVQRVVYEMSKGSKYFENEQRRETMVLQKIQYMQTQVALLTQSDITSHEKVADIKINTFEVERDLSRIWMHVDLDAFYAAVETLEDPTLVGKPMAVGGMSMICTANYEARKFGVRAAMPGFIACKLCPDLTFIRPNFEKYTLYSEKVRQVFRDYDPHFLARSLDEAYLDITEQCSLRNLSSAEIAEELRRRVFDLTGLTCSAGVGPNRLIAKVCSDINKPNGQFIVQNERAAVMAFVSTLPIRKVSGIGKVTERLLREVLSIGVCEDLLKKRGLIAAVFSPISTDFFLSVGLGIGGSDTPLEEARKSLSCERTFSTISSEESLFAKLDELAENVAKDMEREGLQGRTLTLKLKTVKFEVQTRSLTLPMFIHNKEDLLVHASKLLKAELPVSLRLMGLRVSHFQGEASDLNQRTLADFFCTNDKQVCKMSETGKVSPCDIEDDNAQRRSCMQDAALDPSCSERIEVSCSPLLTFVNSDSTPSFDPNTLTRRDHLSNAVGECVHSTFRFGDSSDVQRRRQGLGDCFHHPIDSGCAFDSRLSNEMKWVDDSYCSLCKLEIPPFLDSERQEHMDFHFAQMLQYGHINSGEQEEHSRSSKEESKRHLNPSCKGTPPKRGRLGKAEGNGKHLPIDAFFPK</sequence>
<evidence type="ECO:0000256" key="16">
    <source>
        <dbReference type="ARBA" id="ARBA00023125"/>
    </source>
</evidence>
<evidence type="ECO:0000256" key="2">
    <source>
        <dbReference type="ARBA" id="ARBA00004123"/>
    </source>
</evidence>
<evidence type="ECO:0000256" key="9">
    <source>
        <dbReference type="ARBA" id="ARBA00022705"/>
    </source>
</evidence>
<evidence type="ECO:0000256" key="11">
    <source>
        <dbReference type="ARBA" id="ARBA00022763"/>
    </source>
</evidence>
<keyword evidence="7" id="KW-0808">Transferase</keyword>
<comment type="similarity">
    <text evidence="3">Belongs to the DNA polymerase type-Y family.</text>
</comment>
<dbReference type="GO" id="GO:0005634">
    <property type="term" value="C:nucleus"/>
    <property type="evidence" value="ECO:0007669"/>
    <property type="project" value="UniProtKB-SubCell"/>
</dbReference>
<keyword evidence="14" id="KW-0460">Magnesium</keyword>
<evidence type="ECO:0000256" key="3">
    <source>
        <dbReference type="ARBA" id="ARBA00010945"/>
    </source>
</evidence>
<dbReference type="FunFam" id="3.30.70.270:FF:000014">
    <property type="entry name" value="DNA polymerase kappa subunit"/>
    <property type="match status" value="1"/>
</dbReference>
<dbReference type="Gene3D" id="1.10.150.810">
    <property type="match status" value="2"/>
</dbReference>
<evidence type="ECO:0000256" key="7">
    <source>
        <dbReference type="ARBA" id="ARBA00022679"/>
    </source>
</evidence>
<dbReference type="Proteomes" id="UP000886520">
    <property type="component" value="Chromosome 4"/>
</dbReference>
<dbReference type="PANTHER" id="PTHR11076">
    <property type="entry name" value="DNA REPAIR POLYMERASE UMUC / TRANSFERASE FAMILY MEMBER"/>
    <property type="match status" value="1"/>
</dbReference>
<dbReference type="InterPro" id="IPR001126">
    <property type="entry name" value="UmuC"/>
</dbReference>
<evidence type="ECO:0000256" key="13">
    <source>
        <dbReference type="ARBA" id="ARBA00022833"/>
    </source>
</evidence>
<evidence type="ECO:0000256" key="14">
    <source>
        <dbReference type="ARBA" id="ARBA00022842"/>
    </source>
</evidence>
<evidence type="ECO:0000256" key="12">
    <source>
        <dbReference type="ARBA" id="ARBA00022771"/>
    </source>
</evidence>
<feature type="domain" description="UBZ3-type" evidence="22">
    <location>
        <begin position="570"/>
        <end position="607"/>
    </location>
</feature>
<keyword evidence="15" id="KW-0239">DNA-directed DNA polymerase</keyword>
<evidence type="ECO:0000256" key="19">
    <source>
        <dbReference type="ARBA" id="ARBA00049244"/>
    </source>
</evidence>
<evidence type="ECO:0000313" key="23">
    <source>
        <dbReference type="EMBL" id="KAI5080501.1"/>
    </source>
</evidence>
<keyword evidence="12" id="KW-0863">Zinc-finger</keyword>
<dbReference type="InterPro" id="IPR017961">
    <property type="entry name" value="DNA_pol_Y-fam_little_finger"/>
</dbReference>
<dbReference type="InterPro" id="IPR043128">
    <property type="entry name" value="Rev_trsase/Diguanyl_cyclase"/>
</dbReference>
<evidence type="ECO:0000256" key="20">
    <source>
        <dbReference type="SAM" id="MobiDB-lite"/>
    </source>
</evidence>
<evidence type="ECO:0000256" key="6">
    <source>
        <dbReference type="ARBA" id="ARBA00022457"/>
    </source>
</evidence>
<dbReference type="FunFam" id="3.40.1170.60:FF:000002">
    <property type="entry name" value="Polymerase (DNA directed) kappa"/>
    <property type="match status" value="1"/>
</dbReference>
<keyword evidence="8" id="KW-0548">Nucleotidyltransferase</keyword>
<dbReference type="InterPro" id="IPR043502">
    <property type="entry name" value="DNA/RNA_pol_sf"/>
</dbReference>
<feature type="compositionally biased region" description="Basic and acidic residues" evidence="20">
    <location>
        <begin position="614"/>
        <end position="627"/>
    </location>
</feature>
<feature type="region of interest" description="Disordered" evidence="20">
    <location>
        <begin position="611"/>
        <end position="661"/>
    </location>
</feature>
<dbReference type="NCBIfam" id="NF002677">
    <property type="entry name" value="PRK02406.1"/>
    <property type="match status" value="1"/>
</dbReference>
<dbReference type="EC" id="2.7.7.7" evidence="4"/>
<dbReference type="Gene3D" id="3.40.1170.60">
    <property type="match status" value="1"/>
</dbReference>
<evidence type="ECO:0000256" key="17">
    <source>
        <dbReference type="ARBA" id="ARBA00023204"/>
    </source>
</evidence>
<dbReference type="EMBL" id="JABFUD020000004">
    <property type="protein sequence ID" value="KAI5080501.1"/>
    <property type="molecule type" value="Genomic_DNA"/>
</dbReference>
<dbReference type="PANTHER" id="PTHR11076:SF33">
    <property type="entry name" value="DNA POLYMERASE KAPPA"/>
    <property type="match status" value="1"/>
</dbReference>
<proteinExistence type="inferred from homology"/>
<dbReference type="GO" id="GO:0003887">
    <property type="term" value="F:DNA-directed DNA polymerase activity"/>
    <property type="evidence" value="ECO:0007669"/>
    <property type="project" value="UniProtKB-KW"/>
</dbReference>
<comment type="catalytic activity">
    <reaction evidence="19">
        <text>DNA(n) + a 2'-deoxyribonucleoside 5'-triphosphate = DNA(n+1) + diphosphate</text>
        <dbReference type="Rhea" id="RHEA:22508"/>
        <dbReference type="Rhea" id="RHEA-COMP:17339"/>
        <dbReference type="Rhea" id="RHEA-COMP:17340"/>
        <dbReference type="ChEBI" id="CHEBI:33019"/>
        <dbReference type="ChEBI" id="CHEBI:61560"/>
        <dbReference type="ChEBI" id="CHEBI:173112"/>
        <dbReference type="EC" id="2.7.7.7"/>
    </reaction>
</comment>
<dbReference type="GO" id="GO:0042276">
    <property type="term" value="P:error-prone translesion synthesis"/>
    <property type="evidence" value="ECO:0007669"/>
    <property type="project" value="TreeGrafter"/>
</dbReference>
<dbReference type="InterPro" id="IPR036775">
    <property type="entry name" value="DNA_pol_Y-fam_lit_finger_sf"/>
</dbReference>
<keyword evidence="24" id="KW-1185">Reference proteome</keyword>
<accession>A0A9D4ZP16</accession>
<dbReference type="OrthoDB" id="1747274at2759"/>
<comment type="subcellular location">
    <subcellularLocation>
        <location evidence="2">Nucleus</location>
    </subcellularLocation>
</comment>
<feature type="compositionally biased region" description="Basic and acidic residues" evidence="20">
    <location>
        <begin position="644"/>
        <end position="654"/>
    </location>
</feature>
<dbReference type="Gene3D" id="3.30.70.270">
    <property type="match status" value="1"/>
</dbReference>
<comment type="caution">
    <text evidence="23">The sequence shown here is derived from an EMBL/GenBank/DDBJ whole genome shotgun (WGS) entry which is preliminary data.</text>
</comment>
<evidence type="ECO:0000256" key="18">
    <source>
        <dbReference type="ARBA" id="ARBA00023242"/>
    </source>
</evidence>
<keyword evidence="17" id="KW-0234">DNA repair</keyword>
<evidence type="ECO:0000256" key="10">
    <source>
        <dbReference type="ARBA" id="ARBA00022723"/>
    </source>
</evidence>
<dbReference type="InterPro" id="IPR022880">
    <property type="entry name" value="DNApol_IV"/>
</dbReference>